<dbReference type="Proteomes" id="UP001142175">
    <property type="component" value="Unassembled WGS sequence"/>
</dbReference>
<reference evidence="1" key="1">
    <citation type="submission" date="2022-08" db="EMBL/GenBank/DDBJ databases">
        <authorList>
            <person name="Zhang D."/>
        </authorList>
    </citation>
    <scope>NUCLEOTIDE SEQUENCE</scope>
    <source>
        <strain evidence="1">XJ19-11</strain>
    </source>
</reference>
<protein>
    <submittedName>
        <fullName evidence="1">Uncharacterized protein</fullName>
    </submittedName>
</protein>
<accession>A0A9X2SZT8</accession>
<evidence type="ECO:0000313" key="2">
    <source>
        <dbReference type="Proteomes" id="UP001142175"/>
    </source>
</evidence>
<name>A0A9X2SZT8_9BACT</name>
<dbReference type="AlphaFoldDB" id="A0A9X2SZT8"/>
<organism evidence="1 2">
    <name type="scientific">Aquiflexum gelatinilyticum</name>
    <dbReference type="NCBI Taxonomy" id="2961943"/>
    <lineage>
        <taxon>Bacteria</taxon>
        <taxon>Pseudomonadati</taxon>
        <taxon>Bacteroidota</taxon>
        <taxon>Cytophagia</taxon>
        <taxon>Cytophagales</taxon>
        <taxon>Cyclobacteriaceae</taxon>
        <taxon>Aquiflexum</taxon>
    </lineage>
</organism>
<sequence length="66" mass="7615">MNLDKLKPTWEQFKVIHAMDEMDESDILSCLEPKKQETHFRISKRIAQNALVFSFLIMTLSGGCSI</sequence>
<gene>
    <name evidence="1" type="ORF">NU887_07440</name>
</gene>
<dbReference type="RefSeq" id="WP_258422745.1">
    <property type="nucleotide sequence ID" value="NZ_JANSUY010000003.1"/>
</dbReference>
<dbReference type="EMBL" id="JANSUY010000003">
    <property type="protein sequence ID" value="MCR9014868.1"/>
    <property type="molecule type" value="Genomic_DNA"/>
</dbReference>
<keyword evidence="2" id="KW-1185">Reference proteome</keyword>
<comment type="caution">
    <text evidence="1">The sequence shown here is derived from an EMBL/GenBank/DDBJ whole genome shotgun (WGS) entry which is preliminary data.</text>
</comment>
<proteinExistence type="predicted"/>
<evidence type="ECO:0000313" key="1">
    <source>
        <dbReference type="EMBL" id="MCR9014868.1"/>
    </source>
</evidence>